<dbReference type="SUPFAM" id="SSF54928">
    <property type="entry name" value="RNA-binding domain, RBD"/>
    <property type="match status" value="2"/>
</dbReference>
<dbReference type="AlphaFoldDB" id="A0A9P6PUL4"/>
<evidence type="ECO:0000256" key="2">
    <source>
        <dbReference type="ARBA" id="ARBA00022737"/>
    </source>
</evidence>
<gene>
    <name evidence="7" type="primary">PAB1_1</name>
    <name evidence="7" type="ORF">BG011_006026</name>
</gene>
<proteinExistence type="inferred from homology"/>
<accession>A0A9P6PUL4</accession>
<dbReference type="SMART" id="SM00360">
    <property type="entry name" value="RRM"/>
    <property type="match status" value="4"/>
</dbReference>
<feature type="domain" description="RRM" evidence="6">
    <location>
        <begin position="122"/>
        <end position="199"/>
    </location>
</feature>
<dbReference type="PANTHER" id="PTHR24012">
    <property type="entry name" value="RNA BINDING PROTEIN"/>
    <property type="match status" value="1"/>
</dbReference>
<evidence type="ECO:0000256" key="5">
    <source>
        <dbReference type="SAM" id="MobiDB-lite"/>
    </source>
</evidence>
<evidence type="ECO:0000259" key="6">
    <source>
        <dbReference type="PROSITE" id="PS50102"/>
    </source>
</evidence>
<dbReference type="Gene3D" id="3.30.70.330">
    <property type="match status" value="4"/>
</dbReference>
<dbReference type="InterPro" id="IPR035979">
    <property type="entry name" value="RBD_domain_sf"/>
</dbReference>
<sequence length="555" mass="62175">MPPSHPQDFVTQAPIPQVPPYFVPAPEATPIAGESLYVGELDPSVNEIMLLDIFSLIGPVVSIRVCREAVSRRSLGYAYVNLLNYKDGEHALEALNDTLIKGRPCRLMWSNRNPALRKKGTGNVFIKNLDPMVDSKSLHETFSACGNILSCKVATDKYGNSKGYAFIHYETYATAEGAIKHVDGMLLNDRKVFASHHISKAERMATAKEMNAKFTNVYIRNLDSEATQEEVVAMLTKFGPVNSSVISTDENGRCKGFGLFNFERYEDARRAVEELHESEFRGRVLYVCRAQKRSDHEEEIKKSTKQRKIEEHRKCEDVNLFIKNLDSDIDDDVLHQEFAVYGPVTSAKVMRHKKPAADWEEQAMGPSKGFGFVCFSSPDDASKAIVEMNGRKLGSKPIYAALAQLKEVRKARLEAQWSKRIQARMQPHPTYQMGPGRMCDPESTYPVADNPLDTNMIHPMQSDMMPPPYWSIHPSIPIAEYPISSHDFGNLMTGLQGRPQKHPPPYPNHGTDRRSHMRCTGIGRSNNPALPTGSAVTPEDLDESKLAAADPDRNR</sequence>
<name>A0A9P6PUL4_9FUNG</name>
<evidence type="ECO:0000313" key="8">
    <source>
        <dbReference type="Proteomes" id="UP000726737"/>
    </source>
</evidence>
<dbReference type="Proteomes" id="UP000726737">
    <property type="component" value="Unassembled WGS sequence"/>
</dbReference>
<dbReference type="EMBL" id="JAAAJA010000425">
    <property type="protein sequence ID" value="KAG0254005.1"/>
    <property type="molecule type" value="Genomic_DNA"/>
</dbReference>
<protein>
    <submittedName>
        <fullName evidence="7">Protein phosphatase PP2A regulatory subunit B</fullName>
    </submittedName>
</protein>
<evidence type="ECO:0000256" key="3">
    <source>
        <dbReference type="ARBA" id="ARBA00022884"/>
    </source>
</evidence>
<reference evidence="7" key="1">
    <citation type="journal article" date="2020" name="Fungal Divers.">
        <title>Resolving the Mortierellaceae phylogeny through synthesis of multi-gene phylogenetics and phylogenomics.</title>
        <authorList>
            <person name="Vandepol N."/>
            <person name="Liber J."/>
            <person name="Desiro A."/>
            <person name="Na H."/>
            <person name="Kennedy M."/>
            <person name="Barry K."/>
            <person name="Grigoriev I.V."/>
            <person name="Miller A.N."/>
            <person name="O'Donnell K."/>
            <person name="Stajich J.E."/>
            <person name="Bonito G."/>
        </authorList>
    </citation>
    <scope>NUCLEOTIDE SEQUENCE</scope>
    <source>
        <strain evidence="7">KOD948</strain>
    </source>
</reference>
<keyword evidence="3 4" id="KW-0694">RNA-binding</keyword>
<feature type="region of interest" description="Disordered" evidence="5">
    <location>
        <begin position="493"/>
        <end position="555"/>
    </location>
</feature>
<organism evidence="7 8">
    <name type="scientific">Mortierella polycephala</name>
    <dbReference type="NCBI Taxonomy" id="41804"/>
    <lineage>
        <taxon>Eukaryota</taxon>
        <taxon>Fungi</taxon>
        <taxon>Fungi incertae sedis</taxon>
        <taxon>Mucoromycota</taxon>
        <taxon>Mortierellomycotina</taxon>
        <taxon>Mortierellomycetes</taxon>
        <taxon>Mortierellales</taxon>
        <taxon>Mortierellaceae</taxon>
        <taxon>Mortierella</taxon>
    </lineage>
</organism>
<feature type="domain" description="RRM" evidence="6">
    <location>
        <begin position="318"/>
        <end position="405"/>
    </location>
</feature>
<keyword evidence="2" id="KW-0677">Repeat</keyword>
<comment type="caution">
    <text evidence="7">The sequence shown here is derived from an EMBL/GenBank/DDBJ whole genome shotgun (WGS) entry which is preliminary data.</text>
</comment>
<evidence type="ECO:0000313" key="7">
    <source>
        <dbReference type="EMBL" id="KAG0254005.1"/>
    </source>
</evidence>
<dbReference type="SMART" id="SM00361">
    <property type="entry name" value="RRM_1"/>
    <property type="match status" value="4"/>
</dbReference>
<evidence type="ECO:0000256" key="4">
    <source>
        <dbReference type="PROSITE-ProRule" id="PRU00176"/>
    </source>
</evidence>
<dbReference type="InterPro" id="IPR012677">
    <property type="entry name" value="Nucleotide-bd_a/b_plait_sf"/>
</dbReference>
<dbReference type="Pfam" id="PF00076">
    <property type="entry name" value="RRM_1"/>
    <property type="match status" value="4"/>
</dbReference>
<keyword evidence="8" id="KW-1185">Reference proteome</keyword>
<dbReference type="OrthoDB" id="19742at2759"/>
<dbReference type="PROSITE" id="PS50102">
    <property type="entry name" value="RRM"/>
    <property type="match status" value="4"/>
</dbReference>
<feature type="domain" description="RRM" evidence="6">
    <location>
        <begin position="215"/>
        <end position="292"/>
    </location>
</feature>
<dbReference type="FunFam" id="3.30.70.330:FF:000003">
    <property type="entry name" value="Polyadenylate-binding protein"/>
    <property type="match status" value="1"/>
</dbReference>
<dbReference type="InterPro" id="IPR003954">
    <property type="entry name" value="RRM_euk-type"/>
</dbReference>
<comment type="similarity">
    <text evidence="1">Belongs to the polyadenylate-binding protein type-1 family.</text>
</comment>
<feature type="domain" description="RRM" evidence="6">
    <location>
        <begin position="34"/>
        <end position="112"/>
    </location>
</feature>
<dbReference type="CDD" id="cd12379">
    <property type="entry name" value="RRM2_I_PABPs"/>
    <property type="match status" value="1"/>
</dbReference>
<evidence type="ECO:0000256" key="1">
    <source>
        <dbReference type="ARBA" id="ARBA00008557"/>
    </source>
</evidence>
<dbReference type="InterPro" id="IPR000504">
    <property type="entry name" value="RRM_dom"/>
</dbReference>
<dbReference type="InterPro" id="IPR045305">
    <property type="entry name" value="RRM2_I_PABPs"/>
</dbReference>
<dbReference type="GO" id="GO:0003723">
    <property type="term" value="F:RNA binding"/>
    <property type="evidence" value="ECO:0007669"/>
    <property type="project" value="UniProtKB-UniRule"/>
</dbReference>